<reference evidence="1" key="1">
    <citation type="submission" date="2020-08" db="EMBL/GenBank/DDBJ databases">
        <title>Genome public.</title>
        <authorList>
            <person name="Liu C."/>
            <person name="Sun Q."/>
        </authorList>
    </citation>
    <scope>NUCLEOTIDE SEQUENCE</scope>
    <source>
        <strain evidence="1">NSJ-32</strain>
    </source>
</reference>
<name>A0A926I2F7_9FIRM</name>
<keyword evidence="2" id="KW-1185">Reference proteome</keyword>
<dbReference type="EMBL" id="JACRSQ010000015">
    <property type="protein sequence ID" value="MBC8544011.1"/>
    <property type="molecule type" value="Genomic_DNA"/>
</dbReference>
<dbReference type="RefSeq" id="WP_177719631.1">
    <property type="nucleotide sequence ID" value="NZ_JACRSQ010000015.1"/>
</dbReference>
<accession>A0A926I2F7</accession>
<dbReference type="AlphaFoldDB" id="A0A926I2F7"/>
<sequence length="177" mass="19891">MSVEQDLKTLILKHYKSIRAFALELNIPYSTIDTMLKRGVSGTAVSTVLRICHALQIDADSLSNGKIEEKQPVSTIKYSLTEEKHIKKYRTLDEYGKKNVDTILDNEYERCNKDEKDLIVLRDIKAESEVPKGFHSIPTPQVDAFATHASAGQLQSTKQIDAAEALADKLRQKTNSK</sequence>
<organism evidence="1 2">
    <name type="scientific">Bianquea renquensis</name>
    <dbReference type="NCBI Taxonomy" id="2763661"/>
    <lineage>
        <taxon>Bacteria</taxon>
        <taxon>Bacillati</taxon>
        <taxon>Bacillota</taxon>
        <taxon>Clostridia</taxon>
        <taxon>Eubacteriales</taxon>
        <taxon>Bianqueaceae</taxon>
        <taxon>Bianquea</taxon>
    </lineage>
</organism>
<gene>
    <name evidence="1" type="ORF">H8730_10680</name>
</gene>
<dbReference type="Proteomes" id="UP000657006">
    <property type="component" value="Unassembled WGS sequence"/>
</dbReference>
<evidence type="ECO:0000313" key="2">
    <source>
        <dbReference type="Proteomes" id="UP000657006"/>
    </source>
</evidence>
<protein>
    <submittedName>
        <fullName evidence="1">Uncharacterized protein</fullName>
    </submittedName>
</protein>
<proteinExistence type="predicted"/>
<comment type="caution">
    <text evidence="1">The sequence shown here is derived from an EMBL/GenBank/DDBJ whole genome shotgun (WGS) entry which is preliminary data.</text>
</comment>
<evidence type="ECO:0000313" key="1">
    <source>
        <dbReference type="EMBL" id="MBC8544011.1"/>
    </source>
</evidence>